<dbReference type="EMBL" id="BAABFO010000003">
    <property type="protein sequence ID" value="GAA4325888.1"/>
    <property type="molecule type" value="Genomic_DNA"/>
</dbReference>
<protein>
    <submittedName>
        <fullName evidence="3">Glycosyltransferase family 9 protein</fullName>
    </submittedName>
</protein>
<comment type="caution">
    <text evidence="3">The sequence shown here is derived from an EMBL/GenBank/DDBJ whole genome shotgun (WGS) entry which is preliminary data.</text>
</comment>
<dbReference type="SUPFAM" id="SSF53756">
    <property type="entry name" value="UDP-Glycosyltransferase/glycogen phosphorylase"/>
    <property type="match status" value="1"/>
</dbReference>
<dbReference type="RefSeq" id="WP_345246706.1">
    <property type="nucleotide sequence ID" value="NZ_BAABFO010000003.1"/>
</dbReference>
<organism evidence="3 4">
    <name type="scientific">Pigmentiphaga soli</name>
    <dbReference type="NCBI Taxonomy" id="1007095"/>
    <lineage>
        <taxon>Bacteria</taxon>
        <taxon>Pseudomonadati</taxon>
        <taxon>Pseudomonadota</taxon>
        <taxon>Betaproteobacteria</taxon>
        <taxon>Burkholderiales</taxon>
        <taxon>Alcaligenaceae</taxon>
        <taxon>Pigmentiphaga</taxon>
    </lineage>
</organism>
<dbReference type="InterPro" id="IPR002201">
    <property type="entry name" value="Glyco_trans_9"/>
</dbReference>
<dbReference type="InterPro" id="IPR051199">
    <property type="entry name" value="LPS_LOS_Heptosyltrfase"/>
</dbReference>
<dbReference type="Gene3D" id="3.40.50.2000">
    <property type="entry name" value="Glycogen Phosphorylase B"/>
    <property type="match status" value="1"/>
</dbReference>
<dbReference type="PANTHER" id="PTHR30160">
    <property type="entry name" value="TETRAACYLDISACCHARIDE 4'-KINASE-RELATED"/>
    <property type="match status" value="1"/>
</dbReference>
<keyword evidence="1" id="KW-0328">Glycosyltransferase</keyword>
<evidence type="ECO:0000256" key="2">
    <source>
        <dbReference type="ARBA" id="ARBA00022679"/>
    </source>
</evidence>
<proteinExistence type="predicted"/>
<evidence type="ECO:0000313" key="3">
    <source>
        <dbReference type="EMBL" id="GAA4325888.1"/>
    </source>
</evidence>
<keyword evidence="2" id="KW-0808">Transferase</keyword>
<dbReference type="Pfam" id="PF01075">
    <property type="entry name" value="Glyco_transf_9"/>
    <property type="match status" value="1"/>
</dbReference>
<accession>A0ABP8GKA7</accession>
<evidence type="ECO:0000313" key="4">
    <source>
        <dbReference type="Proteomes" id="UP001501671"/>
    </source>
</evidence>
<sequence>MSPRIGDTLISMVVANNLVRHGIAVTIFSRHLPALGNWFPGFRIEPAFDAGQARQRLEGFDVVLHAYEADVVGDVRDWHPRVWIMDQWPTYRQVKPMIDIQLDLCRHCFGLDNLTRDNGLVAPADAGAAAVRNRVAIHPTASDIHKQWLPRRFLRLARRLRADGYEPWFVVAPDEQADWAWVEAQGFRLAAYASLADLARWLGTAGIFVGNDSGLAHLASNVGVPAVSLAIRPRIALRWAPGWAPSLAITAPPVVPGRWLREVSWKYLLPVSKVAAAIETLRRRVADTPRAFGPGPADAASLPVLGAAGSAGTILPVSDALPGPRQSTR</sequence>
<name>A0ABP8GKA7_9BURK</name>
<reference evidence="4" key="1">
    <citation type="journal article" date="2019" name="Int. J. Syst. Evol. Microbiol.">
        <title>The Global Catalogue of Microorganisms (GCM) 10K type strain sequencing project: providing services to taxonomists for standard genome sequencing and annotation.</title>
        <authorList>
            <consortium name="The Broad Institute Genomics Platform"/>
            <consortium name="The Broad Institute Genome Sequencing Center for Infectious Disease"/>
            <person name="Wu L."/>
            <person name="Ma J."/>
        </authorList>
    </citation>
    <scope>NUCLEOTIDE SEQUENCE [LARGE SCALE GENOMIC DNA]</scope>
    <source>
        <strain evidence="4">JCM 17666</strain>
    </source>
</reference>
<evidence type="ECO:0000256" key="1">
    <source>
        <dbReference type="ARBA" id="ARBA00022676"/>
    </source>
</evidence>
<keyword evidence="4" id="KW-1185">Reference proteome</keyword>
<dbReference type="Proteomes" id="UP001501671">
    <property type="component" value="Unassembled WGS sequence"/>
</dbReference>
<gene>
    <name evidence="3" type="ORF">GCM10023144_08680</name>
</gene>